<evidence type="ECO:0000313" key="3">
    <source>
        <dbReference type="Proteomes" id="UP000237798"/>
    </source>
</evidence>
<dbReference type="RefSeq" id="WP_106009096.1">
    <property type="nucleotide sequence ID" value="NZ_PVXP01000015.1"/>
</dbReference>
<dbReference type="OrthoDB" id="252257at2"/>
<accession>A0A2T0BNW0</accession>
<dbReference type="Gene3D" id="1.10.260.40">
    <property type="entry name" value="lambda repressor-like DNA-binding domains"/>
    <property type="match status" value="1"/>
</dbReference>
<dbReference type="CDD" id="cd00093">
    <property type="entry name" value="HTH_XRE"/>
    <property type="match status" value="1"/>
</dbReference>
<dbReference type="AlphaFoldDB" id="A0A2T0BNW0"/>
<dbReference type="Proteomes" id="UP000237798">
    <property type="component" value="Unassembled WGS sequence"/>
</dbReference>
<comment type="caution">
    <text evidence="2">The sequence shown here is derived from an EMBL/GenBank/DDBJ whole genome shotgun (WGS) entry which is preliminary data.</text>
</comment>
<gene>
    <name evidence="2" type="ORF">CLLU_14900</name>
</gene>
<proteinExistence type="predicted"/>
<dbReference type="PROSITE" id="PS50943">
    <property type="entry name" value="HTH_CROC1"/>
    <property type="match status" value="1"/>
</dbReference>
<keyword evidence="3" id="KW-1185">Reference proteome</keyword>
<evidence type="ECO:0000259" key="1">
    <source>
        <dbReference type="PROSITE" id="PS50943"/>
    </source>
</evidence>
<name>A0A2T0BNW0_9CLOT</name>
<dbReference type="EMBL" id="PVXP01000015">
    <property type="protein sequence ID" value="PRR85569.1"/>
    <property type="molecule type" value="Genomic_DNA"/>
</dbReference>
<dbReference type="InterPro" id="IPR010982">
    <property type="entry name" value="Lambda_DNA-bd_dom_sf"/>
</dbReference>
<organism evidence="2 3">
    <name type="scientific">Clostridium luticellarii</name>
    <dbReference type="NCBI Taxonomy" id="1691940"/>
    <lineage>
        <taxon>Bacteria</taxon>
        <taxon>Bacillati</taxon>
        <taxon>Bacillota</taxon>
        <taxon>Clostridia</taxon>
        <taxon>Eubacteriales</taxon>
        <taxon>Clostridiaceae</taxon>
        <taxon>Clostridium</taxon>
    </lineage>
</organism>
<dbReference type="SMART" id="SM00530">
    <property type="entry name" value="HTH_XRE"/>
    <property type="match status" value="1"/>
</dbReference>
<evidence type="ECO:0000313" key="2">
    <source>
        <dbReference type="EMBL" id="PRR85569.1"/>
    </source>
</evidence>
<sequence length="82" mass="9543">MKFSIKRYRYKHKLTQKQLGRLINKSDSYVSLVENNKTDPRSSTLEKLGCHLDICPKEMIIGCNSLKCATCCYNKSNIKREK</sequence>
<dbReference type="SUPFAM" id="SSF47413">
    <property type="entry name" value="lambda repressor-like DNA-binding domains"/>
    <property type="match status" value="1"/>
</dbReference>
<dbReference type="GO" id="GO:0003677">
    <property type="term" value="F:DNA binding"/>
    <property type="evidence" value="ECO:0007669"/>
    <property type="project" value="InterPro"/>
</dbReference>
<dbReference type="Pfam" id="PF01381">
    <property type="entry name" value="HTH_3"/>
    <property type="match status" value="1"/>
</dbReference>
<protein>
    <submittedName>
        <fullName evidence="2">Helix-turn-helix protein</fullName>
    </submittedName>
</protein>
<feature type="domain" description="HTH cro/C1-type" evidence="1">
    <location>
        <begin position="5"/>
        <end position="60"/>
    </location>
</feature>
<dbReference type="InterPro" id="IPR001387">
    <property type="entry name" value="Cro/C1-type_HTH"/>
</dbReference>
<reference evidence="2 3" key="1">
    <citation type="submission" date="2018-03" db="EMBL/GenBank/DDBJ databases">
        <title>Genome sequence of Clostridium luticellarii DSM 29923.</title>
        <authorList>
            <person name="Poehlein A."/>
            <person name="Daniel R."/>
        </authorList>
    </citation>
    <scope>NUCLEOTIDE SEQUENCE [LARGE SCALE GENOMIC DNA]</scope>
    <source>
        <strain evidence="2 3">DSM 29923</strain>
    </source>
</reference>